<dbReference type="Proteomes" id="UP000661280">
    <property type="component" value="Chromosome 8"/>
</dbReference>
<dbReference type="GO" id="GO:0003677">
    <property type="term" value="F:DNA binding"/>
    <property type="evidence" value="ECO:0007669"/>
    <property type="project" value="UniProtKB-KW"/>
</dbReference>
<dbReference type="InterPro" id="IPR001138">
    <property type="entry name" value="Zn2Cys6_DnaBD"/>
</dbReference>
<evidence type="ECO:0000256" key="5">
    <source>
        <dbReference type="ARBA" id="ARBA00023242"/>
    </source>
</evidence>
<dbReference type="OrthoDB" id="3014581at2759"/>
<dbReference type="CDD" id="cd12148">
    <property type="entry name" value="fungal_TF_MHR"/>
    <property type="match status" value="1"/>
</dbReference>
<dbReference type="RefSeq" id="XP_041548353.1">
    <property type="nucleotide sequence ID" value="XM_041681407.1"/>
</dbReference>
<reference evidence="8" key="2">
    <citation type="submission" date="2021-02" db="EMBL/GenBank/DDBJ databases">
        <title>Aspergillus luchuensis mut. kawachii IFO 4304 genome sequence.</title>
        <authorList>
            <person name="Mori K."/>
            <person name="Kadooka C."/>
            <person name="Goto M."/>
            <person name="Futagami T."/>
        </authorList>
    </citation>
    <scope>NUCLEOTIDE SEQUENCE</scope>
    <source>
        <strain evidence="8">IFO 4308</strain>
    </source>
</reference>
<dbReference type="PROSITE" id="PS00463">
    <property type="entry name" value="ZN2_CY6_FUNGAL_1"/>
    <property type="match status" value="1"/>
</dbReference>
<evidence type="ECO:0000256" key="3">
    <source>
        <dbReference type="ARBA" id="ARBA00023125"/>
    </source>
</evidence>
<dbReference type="SMART" id="SM00066">
    <property type="entry name" value="GAL4"/>
    <property type="match status" value="1"/>
</dbReference>
<feature type="domain" description="Zn(2)-C6 fungal-type" evidence="7">
    <location>
        <begin position="30"/>
        <end position="59"/>
    </location>
</feature>
<dbReference type="CDD" id="cd00067">
    <property type="entry name" value="GAL4"/>
    <property type="match status" value="1"/>
</dbReference>
<evidence type="ECO:0000256" key="6">
    <source>
        <dbReference type="SAM" id="MobiDB-lite"/>
    </source>
</evidence>
<proteinExistence type="predicted"/>
<evidence type="ECO:0000256" key="4">
    <source>
        <dbReference type="ARBA" id="ARBA00023163"/>
    </source>
</evidence>
<protein>
    <recommendedName>
        <fullName evidence="7">Zn(2)-C6 fungal-type domain-containing protein</fullName>
    </recommendedName>
</protein>
<reference evidence="8" key="1">
    <citation type="submission" date="2021-01" db="EMBL/GenBank/DDBJ databases">
        <authorList>
            <consortium name="Aspergillus luchuensis mut. kawachii IFO 4304 genome sequencing consortium"/>
            <person name="Kazuki M."/>
            <person name="Futagami T."/>
        </authorList>
    </citation>
    <scope>NUCLEOTIDE SEQUENCE</scope>
    <source>
        <strain evidence="8">IFO 4308</strain>
    </source>
</reference>
<comment type="subcellular location">
    <subcellularLocation>
        <location evidence="1">Nucleus</location>
    </subcellularLocation>
</comment>
<dbReference type="InterPro" id="IPR036864">
    <property type="entry name" value="Zn2-C6_fun-type_DNA-bd_sf"/>
</dbReference>
<dbReference type="PROSITE" id="PS50048">
    <property type="entry name" value="ZN2_CY6_FUNGAL_2"/>
    <property type="match status" value="1"/>
</dbReference>
<dbReference type="Pfam" id="PF00172">
    <property type="entry name" value="Zn_clus"/>
    <property type="match status" value="1"/>
</dbReference>
<dbReference type="GeneID" id="64965912"/>
<feature type="region of interest" description="Disordered" evidence="6">
    <location>
        <begin position="152"/>
        <end position="176"/>
    </location>
</feature>
<dbReference type="Gene3D" id="4.10.240.10">
    <property type="entry name" value="Zn(2)-C6 fungal-type DNA-binding domain"/>
    <property type="match status" value="1"/>
</dbReference>
<accession>A0A7R7WKB7</accession>
<evidence type="ECO:0000256" key="1">
    <source>
        <dbReference type="ARBA" id="ARBA00004123"/>
    </source>
</evidence>
<evidence type="ECO:0000259" key="7">
    <source>
        <dbReference type="PROSITE" id="PS50048"/>
    </source>
</evidence>
<sequence length="715" mass="80584">MYLEMHSLKRSIPDQAVGPTKRSAWQQPASCEFCRLKKIRCDKQRPCSSCVARDTTCEYVSLAGGTLHPAVQTGVNDSAPATYIGTPSLERDIQEVKERLKRVEQLLLERQSPLQGSNPGDVDSLVITPQPESKAVLRNVNHEEWDNLESIAASPQTEGLKDSKTENKSLQSQAPSAITQECGIDRQLPPVDTAMALLEHYVQGVDYLGRVVHAPSTRSLLESVYSQLSQSTSPPAESIIFLLAIFASASFYLECGQLHLSSDGLHLHAGQSHRWKETTLQHMLQMDQLFSCSMMSLQSALIILVLLWDSEGQSKRFHTLKSLAYAKAIQMGMHNVDAGSSDVGQDRLEQEMKRRLWWHLTCTDWLLGSAPGPQQGIYMISPHHTTVKYPANIEDEDLTEEGIHRHPKPDRHPTSMSFFLCRLKFAQLCRESMDAIQHAKTTQPSQLIYPLILEISDKYMSFLRELPWFFRLEDEEDEAKRTDLTKKQPYISHQRAVLLYGIYSRLGRLHRPFVTKGIADPGFAGSYNIGIECAERLLRIRRMTAVHGSQLLDIFGRSQSVDQHTFNAMLLLTIDVMAHPNSPDSERRRADVIEICHILQDKHVRLGQPANGISRAVQMLLDIVRNSNRPHIKDKDRIDSTGQVSSNTAQSMDSLVVPDQCTMASEASYQTAWIDEFLSISDDQDMDTLFDELWGSYSETSIPSREGFLNREGLS</sequence>
<evidence type="ECO:0000313" key="9">
    <source>
        <dbReference type="Proteomes" id="UP000661280"/>
    </source>
</evidence>
<keyword evidence="9" id="KW-1185">Reference proteome</keyword>
<dbReference type="PANTHER" id="PTHR31001">
    <property type="entry name" value="UNCHARACTERIZED TRANSCRIPTIONAL REGULATORY PROTEIN"/>
    <property type="match status" value="1"/>
</dbReference>
<dbReference type="SUPFAM" id="SSF57701">
    <property type="entry name" value="Zn2/Cys6 DNA-binding domain"/>
    <property type="match status" value="1"/>
</dbReference>
<dbReference type="KEGG" id="aluc:AKAW2_80392S"/>
<keyword evidence="5" id="KW-0539">Nucleus</keyword>
<gene>
    <name evidence="8" type="ORF">AKAW2_80392S</name>
</gene>
<dbReference type="PANTHER" id="PTHR31001:SF90">
    <property type="entry name" value="CENTROMERE DNA-BINDING PROTEIN COMPLEX CBF3 SUBUNIT B"/>
    <property type="match status" value="1"/>
</dbReference>
<dbReference type="EMBL" id="AP024432">
    <property type="protein sequence ID" value="BCS04591.1"/>
    <property type="molecule type" value="Genomic_DNA"/>
</dbReference>
<dbReference type="GO" id="GO:0005634">
    <property type="term" value="C:nucleus"/>
    <property type="evidence" value="ECO:0007669"/>
    <property type="project" value="UniProtKB-SubCell"/>
</dbReference>
<name>A0A7R7WKB7_ASPKA</name>
<dbReference type="AlphaFoldDB" id="A0A7R7WKB7"/>
<organism evidence="8 9">
    <name type="scientific">Aspergillus kawachii</name>
    <name type="common">White koji mold</name>
    <name type="synonym">Aspergillus awamori var. kawachi</name>
    <dbReference type="NCBI Taxonomy" id="1069201"/>
    <lineage>
        <taxon>Eukaryota</taxon>
        <taxon>Fungi</taxon>
        <taxon>Dikarya</taxon>
        <taxon>Ascomycota</taxon>
        <taxon>Pezizomycotina</taxon>
        <taxon>Eurotiomycetes</taxon>
        <taxon>Eurotiomycetidae</taxon>
        <taxon>Eurotiales</taxon>
        <taxon>Aspergillaceae</taxon>
        <taxon>Aspergillus</taxon>
        <taxon>Aspergillus subgen. Circumdati</taxon>
    </lineage>
</organism>
<keyword evidence="2" id="KW-0805">Transcription regulation</keyword>
<dbReference type="InterPro" id="IPR050613">
    <property type="entry name" value="Sec_Metabolite_Reg"/>
</dbReference>
<evidence type="ECO:0000256" key="2">
    <source>
        <dbReference type="ARBA" id="ARBA00023015"/>
    </source>
</evidence>
<dbReference type="GO" id="GO:0000981">
    <property type="term" value="F:DNA-binding transcription factor activity, RNA polymerase II-specific"/>
    <property type="evidence" value="ECO:0007669"/>
    <property type="project" value="InterPro"/>
</dbReference>
<dbReference type="GO" id="GO:0009893">
    <property type="term" value="P:positive regulation of metabolic process"/>
    <property type="evidence" value="ECO:0007669"/>
    <property type="project" value="UniProtKB-ARBA"/>
</dbReference>
<keyword evidence="4" id="KW-0804">Transcription</keyword>
<keyword evidence="3" id="KW-0238">DNA-binding</keyword>
<evidence type="ECO:0000313" key="8">
    <source>
        <dbReference type="EMBL" id="BCS04591.1"/>
    </source>
</evidence>
<dbReference type="GO" id="GO:0008270">
    <property type="term" value="F:zinc ion binding"/>
    <property type="evidence" value="ECO:0007669"/>
    <property type="project" value="InterPro"/>
</dbReference>